<feature type="compositionally biased region" description="Basic and acidic residues" evidence="1">
    <location>
        <begin position="103"/>
        <end position="112"/>
    </location>
</feature>
<feature type="compositionally biased region" description="Polar residues" evidence="1">
    <location>
        <begin position="293"/>
        <end position="310"/>
    </location>
</feature>
<proteinExistence type="predicted"/>
<feature type="region of interest" description="Disordered" evidence="1">
    <location>
        <begin position="222"/>
        <end position="358"/>
    </location>
</feature>
<reference evidence="2" key="1">
    <citation type="journal article" date="2022" name="New Phytol.">
        <title>Evolutionary transition to the ectomycorrhizal habit in the genomes of a hyperdiverse lineage of mushroom-forming fungi.</title>
        <authorList>
            <person name="Looney B."/>
            <person name="Miyauchi S."/>
            <person name="Morin E."/>
            <person name="Drula E."/>
            <person name="Courty P.E."/>
            <person name="Kohler A."/>
            <person name="Kuo A."/>
            <person name="LaButti K."/>
            <person name="Pangilinan J."/>
            <person name="Lipzen A."/>
            <person name="Riley R."/>
            <person name="Andreopoulos W."/>
            <person name="He G."/>
            <person name="Johnson J."/>
            <person name="Nolan M."/>
            <person name="Tritt A."/>
            <person name="Barry K.W."/>
            <person name="Grigoriev I.V."/>
            <person name="Nagy L.G."/>
            <person name="Hibbett D."/>
            <person name="Henrissat B."/>
            <person name="Matheny P.B."/>
            <person name="Labbe J."/>
            <person name="Martin F.M."/>
        </authorList>
    </citation>
    <scope>NUCLEOTIDE SEQUENCE</scope>
    <source>
        <strain evidence="2">BPL690</strain>
    </source>
</reference>
<dbReference type="Proteomes" id="UP001203297">
    <property type="component" value="Unassembled WGS sequence"/>
</dbReference>
<comment type="caution">
    <text evidence="2">The sequence shown here is derived from an EMBL/GenBank/DDBJ whole genome shotgun (WGS) entry which is preliminary data.</text>
</comment>
<evidence type="ECO:0000256" key="1">
    <source>
        <dbReference type="SAM" id="MobiDB-lite"/>
    </source>
</evidence>
<evidence type="ECO:0000313" key="2">
    <source>
        <dbReference type="EMBL" id="KAI0303619.1"/>
    </source>
</evidence>
<feature type="compositionally biased region" description="Basic residues" evidence="1">
    <location>
        <begin position="483"/>
        <end position="498"/>
    </location>
</feature>
<name>A0AAD4M6M3_9AGAM</name>
<dbReference type="AlphaFoldDB" id="A0AAD4M6M3"/>
<feature type="compositionally biased region" description="Pro residues" evidence="1">
    <location>
        <begin position="318"/>
        <end position="328"/>
    </location>
</feature>
<evidence type="ECO:0000313" key="3">
    <source>
        <dbReference type="Proteomes" id="UP001203297"/>
    </source>
</evidence>
<feature type="compositionally biased region" description="Polar residues" evidence="1">
    <location>
        <begin position="349"/>
        <end position="358"/>
    </location>
</feature>
<accession>A0AAD4M6M3</accession>
<dbReference type="EMBL" id="WTXG01000008">
    <property type="protein sequence ID" value="KAI0303619.1"/>
    <property type="molecule type" value="Genomic_DNA"/>
</dbReference>
<feature type="region of interest" description="Disordered" evidence="1">
    <location>
        <begin position="463"/>
        <end position="583"/>
    </location>
</feature>
<sequence>MSFMLISLFTTSRPASKPTIHPAEPNHDPSSSEAPFDLPNSSSEPSEPLAEQIATRTPRPKRQKTFFGTLTNKFRFRTHPPEATLETTVQPQDNLRRRPSHAQAERRDEALRARGLLPTRRSRDLSAIEADEDRRIDTLQTNESSFSGADTRYSDAKGIAQSWRVSNLNWLSYGLSQDDIPVNSVPEVPLPESPRLQTLSLGIPHSPIPSVRAASLKESVHLQEWSSPSSEDLTQPAQQSTPSLPLLEVNVPTGSPTKGTFEDVKVYLSPSVPSSPRSSKRSLGQGPPVAARSQLSIRTSLSQRSVSPSRQSEDLQPPRSPLLPPGPRFVPSLRPAPTGLLPVPPDSPTSPEISPGTSSLYLHPSVSVSETLTSSPTSPTLPSLLYSSSSEISHSTIITDSGDIFPSSPVSYTLPIKGRRANTTPTTLKSSEGGFLYQEIIIETSETFPEDDDDLDTFPNPPSTIPVNPVTQPRVDVPTVNPPRRKSLAFLGKSKKRASTLGPPPSAEVTKSASMNNLRRSMTNALHPRARPRSTFSPLDTLPQSPPPSPLNVTIHNGASISAQASQIDDEESRRLSELAFMG</sequence>
<feature type="compositionally biased region" description="Low complexity" evidence="1">
    <location>
        <begin position="266"/>
        <end position="283"/>
    </location>
</feature>
<organism evidence="2 3">
    <name type="scientific">Multifurca ochricompacta</name>
    <dbReference type="NCBI Taxonomy" id="376703"/>
    <lineage>
        <taxon>Eukaryota</taxon>
        <taxon>Fungi</taxon>
        <taxon>Dikarya</taxon>
        <taxon>Basidiomycota</taxon>
        <taxon>Agaricomycotina</taxon>
        <taxon>Agaricomycetes</taxon>
        <taxon>Russulales</taxon>
        <taxon>Russulaceae</taxon>
        <taxon>Multifurca</taxon>
    </lineage>
</organism>
<keyword evidence="3" id="KW-1185">Reference proteome</keyword>
<feature type="compositionally biased region" description="Polar residues" evidence="1">
    <location>
        <begin position="551"/>
        <end position="567"/>
    </location>
</feature>
<protein>
    <submittedName>
        <fullName evidence="2">Uncharacterized protein</fullName>
    </submittedName>
</protein>
<gene>
    <name evidence="2" type="ORF">B0F90DRAFT_1707446</name>
</gene>
<feature type="region of interest" description="Disordered" evidence="1">
    <location>
        <begin position="1"/>
        <end position="118"/>
    </location>
</feature>
<feature type="compositionally biased region" description="Polar residues" evidence="1">
    <location>
        <begin position="509"/>
        <end position="524"/>
    </location>
</feature>
<feature type="compositionally biased region" description="Polar residues" evidence="1">
    <location>
        <begin position="224"/>
        <end position="243"/>
    </location>
</feature>